<evidence type="ECO:0000313" key="3">
    <source>
        <dbReference type="EMBL" id="AXR80292.1"/>
    </source>
</evidence>
<comment type="similarity">
    <text evidence="1">Belongs to the UPF0215 family.</text>
</comment>
<evidence type="ECO:0000313" key="4">
    <source>
        <dbReference type="Proteomes" id="UP000258613"/>
    </source>
</evidence>
<reference evidence="4" key="2">
    <citation type="submission" date="2018-02" db="EMBL/GenBank/DDBJ databases">
        <title>Phenotypic and genomic properties of facultatively anaerobic sulfur-reducing natronoarchaea from hypersaline soda lakes.</title>
        <authorList>
            <person name="Sorokin D.Y."/>
            <person name="Kublanov I.V."/>
            <person name="Roman P."/>
            <person name="Sinninghe Damste J.S."/>
            <person name="Golyshin P.N."/>
            <person name="Rojo D."/>
            <person name="Ciordia S."/>
            <person name="Mena M.D.C."/>
            <person name="Ferrer M."/>
            <person name="Messina E."/>
            <person name="Smedile F."/>
            <person name="La Spada G."/>
            <person name="La Cono V."/>
            <person name="Yakimov M.M."/>
        </authorList>
    </citation>
    <scope>NUCLEOTIDE SEQUENCE [LARGE SCALE GENOMIC DNA]</scope>
    <source>
        <strain evidence="4">AArc-Mg</strain>
    </source>
</reference>
<dbReference type="RefSeq" id="WP_117362750.1">
    <property type="nucleotide sequence ID" value="NZ_CP024047.1"/>
</dbReference>
<protein>
    <recommendedName>
        <fullName evidence="1">UPF0215 protein AArc1_0271</fullName>
    </recommendedName>
</protein>
<reference evidence="5" key="1">
    <citation type="submission" date="2017-10" db="EMBL/GenBank/DDBJ databases">
        <title>Phenotypic and genomic properties of facultatively anaerobic sulfur-reducing natronoarchaea from hypersaline soda lakes.</title>
        <authorList>
            <person name="Sorokin D.Y."/>
            <person name="Kublanov I.V."/>
            <person name="Roman P."/>
            <person name="Sinninghe Damste J.S."/>
            <person name="Golyshin P.N."/>
            <person name="Rojo D."/>
            <person name="Ciordia S."/>
            <person name="Mena Md.C."/>
            <person name="Ferrer M."/>
            <person name="Messina E."/>
            <person name="Smedile F."/>
            <person name="La Spada G."/>
            <person name="La Cono V."/>
            <person name="Yakimov M.M."/>
        </authorList>
    </citation>
    <scope>NUCLEOTIDE SEQUENCE [LARGE SCALE GENOMIC DNA]</scope>
    <source>
        <strain evidence="5">AArc1</strain>
    </source>
</reference>
<organism evidence="3 4">
    <name type="scientific">Natrarchaeobaculum sulfurireducens</name>
    <dbReference type="NCBI Taxonomy" id="2044521"/>
    <lineage>
        <taxon>Archaea</taxon>
        <taxon>Methanobacteriati</taxon>
        <taxon>Methanobacteriota</taxon>
        <taxon>Stenosarchaea group</taxon>
        <taxon>Halobacteria</taxon>
        <taxon>Halobacteriales</taxon>
        <taxon>Natrialbaceae</taxon>
        <taxon>Natrarchaeobaculum</taxon>
    </lineage>
</organism>
<dbReference type="PANTHER" id="PTHR39518:SF2">
    <property type="entry name" value="UPF0215 PROTEIN MJ1150"/>
    <property type="match status" value="1"/>
</dbReference>
<dbReference type="Proteomes" id="UP000258707">
    <property type="component" value="Chromosome"/>
</dbReference>
<evidence type="ECO:0000256" key="1">
    <source>
        <dbReference type="HAMAP-Rule" id="MF_00582"/>
    </source>
</evidence>
<dbReference type="KEGG" id="nag:AArcMg_0269"/>
<accession>A0A346PAS0</accession>
<dbReference type="EMBL" id="CP027033">
    <property type="protein sequence ID" value="AXR80292.1"/>
    <property type="molecule type" value="Genomic_DNA"/>
</dbReference>
<dbReference type="KEGG" id="nan:AArc1_0271"/>
<dbReference type="Proteomes" id="UP000258613">
    <property type="component" value="Chromosome"/>
</dbReference>
<dbReference type="Pfam" id="PF01949">
    <property type="entry name" value="Endo_dU"/>
    <property type="match status" value="1"/>
</dbReference>
<dbReference type="EMBL" id="CP024047">
    <property type="protein sequence ID" value="AXR76615.1"/>
    <property type="molecule type" value="Genomic_DNA"/>
</dbReference>
<accession>A0A346PL97</accession>
<dbReference type="PANTHER" id="PTHR39518">
    <property type="entry name" value="UPF0215 PROTEIN MJ1150"/>
    <property type="match status" value="1"/>
</dbReference>
<keyword evidence="4" id="KW-1185">Reference proteome</keyword>
<dbReference type="AlphaFoldDB" id="A0A346PL97"/>
<gene>
    <name evidence="2" type="ORF">AArc1_0271</name>
    <name evidence="3" type="ORF">AArcMg_0269</name>
</gene>
<dbReference type="GeneID" id="37640754"/>
<dbReference type="OrthoDB" id="15207at2157"/>
<name>A0A346PL97_9EURY</name>
<dbReference type="InterPro" id="IPR002802">
    <property type="entry name" value="Endo_dU"/>
</dbReference>
<sequence>MKPGVRALGIAESYSDSSDRSTLAGAVVRADGVLDGLAYDSCTVGGTDATDAVGSLAGELARPDVQYVLVGTVAPAWYNLLALARVHAVVDRPVLAVTFEASPGLEPALREAFSGDALERRLETYHALPPRRELSVNDETVYVRHLGCDAAAAADVVRAFTPAGGRPEPVRAARVAARAGDSYARALDERPG</sequence>
<proteinExistence type="inferred from homology"/>
<evidence type="ECO:0000313" key="2">
    <source>
        <dbReference type="EMBL" id="AXR76615.1"/>
    </source>
</evidence>
<dbReference type="Gene3D" id="3.30.2170.10">
    <property type="entry name" value="archaeoglobus fulgidus dsm 4304 superfamily"/>
    <property type="match status" value="1"/>
</dbReference>
<reference evidence="3" key="3">
    <citation type="journal article" date="2019" name="Int. J. Syst. Evol. Microbiol.">
        <title>Natronolimnobius sulfurireducens sp. nov. and Halalkaliarchaeum desulfuricum gen. nov., sp. nov., the first sulfur-respiring alkaliphilic haloarchaea from hypersaline alkaline lakes.</title>
        <authorList>
            <person name="Sorokin D.Y."/>
            <person name="Yakimov M."/>
            <person name="Messina E."/>
            <person name="Merkel A.Y."/>
            <person name="Bale N.J."/>
            <person name="Sinninghe Damste J.S."/>
        </authorList>
    </citation>
    <scope>NUCLEOTIDE SEQUENCE</scope>
    <source>
        <strain evidence="3">AArc-Mg</strain>
        <strain evidence="2">AArc1</strain>
    </source>
</reference>
<evidence type="ECO:0000313" key="5">
    <source>
        <dbReference type="Proteomes" id="UP000258707"/>
    </source>
</evidence>
<dbReference type="HAMAP" id="MF_00582">
    <property type="entry name" value="UPF0215"/>
    <property type="match status" value="1"/>
</dbReference>